<evidence type="ECO:0000259" key="1">
    <source>
        <dbReference type="SMART" id="SM00471"/>
    </source>
</evidence>
<accession>A0A1G6Y0D6</accession>
<dbReference type="SUPFAM" id="SSF109604">
    <property type="entry name" value="HD-domain/PDEase-like"/>
    <property type="match status" value="1"/>
</dbReference>
<evidence type="ECO:0000313" key="2">
    <source>
        <dbReference type="EMBL" id="SDD83105.1"/>
    </source>
</evidence>
<dbReference type="STRING" id="1391627.SAMN05216464_102709"/>
<dbReference type="CDD" id="cd00077">
    <property type="entry name" value="HDc"/>
    <property type="match status" value="1"/>
</dbReference>
<dbReference type="AlphaFoldDB" id="A0A1G6Y0D6"/>
<evidence type="ECO:0000313" key="3">
    <source>
        <dbReference type="Proteomes" id="UP000199072"/>
    </source>
</evidence>
<feature type="domain" description="HD/PDEase" evidence="1">
    <location>
        <begin position="22"/>
        <end position="135"/>
    </location>
</feature>
<dbReference type="InterPro" id="IPR003607">
    <property type="entry name" value="HD/PDEase_dom"/>
</dbReference>
<proteinExistence type="predicted"/>
<dbReference type="Proteomes" id="UP000199072">
    <property type="component" value="Unassembled WGS sequence"/>
</dbReference>
<dbReference type="RefSeq" id="WP_091147233.1">
    <property type="nucleotide sequence ID" value="NZ_FNAI01000002.1"/>
</dbReference>
<dbReference type="EMBL" id="FNAI01000002">
    <property type="protein sequence ID" value="SDD83105.1"/>
    <property type="molecule type" value="Genomic_DNA"/>
</dbReference>
<sequence>MQIEQAREFILDKIKRELPACFHYHNADHAVDVYTAAGQIARAEGIEAHDTALLLTAALFHDSGFITGQVDHELNSCKIARQYLPAFGYSADDIDQICTIIMATKMPQNPQTRLGEIICDADLDYLGRNDFFILSKRLFSELVITDHLETELEWDKLQVVFLEKHHYFTKTAISLRAAAKQQHLLVIKQKATI</sequence>
<dbReference type="SMART" id="SM00471">
    <property type="entry name" value="HDc"/>
    <property type="match status" value="1"/>
</dbReference>
<reference evidence="2 3" key="1">
    <citation type="submission" date="2016-10" db="EMBL/GenBank/DDBJ databases">
        <authorList>
            <person name="de Groot N.N."/>
        </authorList>
    </citation>
    <scope>NUCLEOTIDE SEQUENCE [LARGE SCALE GENOMIC DNA]</scope>
    <source>
        <strain evidence="2 3">47C3B</strain>
    </source>
</reference>
<dbReference type="InterPro" id="IPR006674">
    <property type="entry name" value="HD_domain"/>
</dbReference>
<keyword evidence="3" id="KW-1185">Reference proteome</keyword>
<organism evidence="2 3">
    <name type="scientific">Mucilaginibacter pineti</name>
    <dbReference type="NCBI Taxonomy" id="1391627"/>
    <lineage>
        <taxon>Bacteria</taxon>
        <taxon>Pseudomonadati</taxon>
        <taxon>Bacteroidota</taxon>
        <taxon>Sphingobacteriia</taxon>
        <taxon>Sphingobacteriales</taxon>
        <taxon>Sphingobacteriaceae</taxon>
        <taxon>Mucilaginibacter</taxon>
    </lineage>
</organism>
<gene>
    <name evidence="2" type="ORF">SAMN05216464_102709</name>
</gene>
<dbReference type="Gene3D" id="1.10.3210.10">
    <property type="entry name" value="Hypothetical protein af1432"/>
    <property type="match status" value="1"/>
</dbReference>
<dbReference type="Pfam" id="PF01966">
    <property type="entry name" value="HD"/>
    <property type="match status" value="1"/>
</dbReference>
<protein>
    <submittedName>
        <fullName evidence="2">HD domain-containing protein</fullName>
    </submittedName>
</protein>
<dbReference type="OrthoDB" id="5728337at2"/>
<name>A0A1G6Y0D6_9SPHI</name>